<keyword evidence="1" id="KW-0812">Transmembrane</keyword>
<organism evidence="2 3">
    <name type="scientific">Paracoccus pantotrophus</name>
    <name type="common">Thiosphaera pantotropha</name>
    <dbReference type="NCBI Taxonomy" id="82367"/>
    <lineage>
        <taxon>Bacteria</taxon>
        <taxon>Pseudomonadati</taxon>
        <taxon>Pseudomonadota</taxon>
        <taxon>Alphaproteobacteria</taxon>
        <taxon>Rhodobacterales</taxon>
        <taxon>Paracoccaceae</taxon>
        <taxon>Paracoccus</taxon>
    </lineage>
</organism>
<accession>A0AAE6TUB2</accession>
<gene>
    <name evidence="2" type="ORF">ESD82_16350</name>
</gene>
<dbReference type="AlphaFoldDB" id="A0AAE6TUB2"/>
<dbReference type="GeneID" id="51372161"/>
<name>A0AAE6TUB2_PARPN</name>
<feature type="transmembrane region" description="Helical" evidence="1">
    <location>
        <begin position="20"/>
        <end position="39"/>
    </location>
</feature>
<reference evidence="2 3" key="1">
    <citation type="submission" date="2019-01" db="EMBL/GenBank/DDBJ databases">
        <title>Complete Genome Sequence and Annotation of the Paracoccus pantotrophus type strain DSM 2944.</title>
        <authorList>
            <person name="Bockwoldt J.A."/>
            <person name="Zimmermann M."/>
            <person name="Tiso T."/>
            <person name="Blank L.M."/>
        </authorList>
    </citation>
    <scope>NUCLEOTIDE SEQUENCE [LARGE SCALE GENOMIC DNA]</scope>
    <source>
        <strain evidence="2 3">DSM 2944</strain>
    </source>
</reference>
<evidence type="ECO:0000256" key="1">
    <source>
        <dbReference type="SAM" id="Phobius"/>
    </source>
</evidence>
<dbReference type="EMBL" id="CP044426">
    <property type="protein sequence ID" value="QFG37679.1"/>
    <property type="molecule type" value="Genomic_DNA"/>
</dbReference>
<dbReference type="RefSeq" id="WP_147427833.1">
    <property type="nucleotide sequence ID" value="NZ_CP044426.1"/>
</dbReference>
<proteinExistence type="predicted"/>
<keyword evidence="1" id="KW-1133">Transmembrane helix</keyword>
<dbReference type="KEGG" id="ppan:ESD82_16350"/>
<protein>
    <submittedName>
        <fullName evidence="2">Uncharacterized protein</fullName>
    </submittedName>
</protein>
<keyword evidence="1" id="KW-0472">Membrane</keyword>
<evidence type="ECO:0000313" key="3">
    <source>
        <dbReference type="Proteomes" id="UP000326453"/>
    </source>
</evidence>
<sequence>MERVHDLTDSYIRNHKPDERGLFLASLIVAAIAGNRGVMRALQYRGYLKTSNEDFGRYPSIGRQADRICRSVYGKGLSVFLNKHELFDPQKLALWAPNPPPPPMPKGWDYRELLGSHNEATEKMAYAA</sequence>
<evidence type="ECO:0000313" key="2">
    <source>
        <dbReference type="EMBL" id="QFG37679.1"/>
    </source>
</evidence>
<dbReference type="Proteomes" id="UP000326453">
    <property type="component" value="Chromosome 1"/>
</dbReference>